<dbReference type="Proteomes" id="UP000887575">
    <property type="component" value="Unassembled WGS sequence"/>
</dbReference>
<reference evidence="2" key="1">
    <citation type="submission" date="2024-02" db="UniProtKB">
        <authorList>
            <consortium name="WormBaseParasite"/>
        </authorList>
    </citation>
    <scope>IDENTIFICATION</scope>
</reference>
<accession>A0AAF3ETS3</accession>
<protein>
    <submittedName>
        <fullName evidence="2">Uncharacterized protein</fullName>
    </submittedName>
</protein>
<keyword evidence="1" id="KW-1185">Reference proteome</keyword>
<name>A0AAF3ETS3_9BILA</name>
<dbReference type="AlphaFoldDB" id="A0AAF3ETS3"/>
<dbReference type="WBParaSite" id="MBELARI_LOCUS17469">
    <property type="protein sequence ID" value="MBELARI_LOCUS17469"/>
    <property type="gene ID" value="MBELARI_LOCUS17469"/>
</dbReference>
<evidence type="ECO:0000313" key="1">
    <source>
        <dbReference type="Proteomes" id="UP000887575"/>
    </source>
</evidence>
<sequence length="67" mass="7918">MSISILNDAQLPIEFYDVFMKRESGTSTIESFVNPEKMTRISMHTQQTISRSSSFLNKFELEEHFRR</sequence>
<evidence type="ECO:0000313" key="2">
    <source>
        <dbReference type="WBParaSite" id="MBELARI_LOCUS17469"/>
    </source>
</evidence>
<organism evidence="1 2">
    <name type="scientific">Mesorhabditis belari</name>
    <dbReference type="NCBI Taxonomy" id="2138241"/>
    <lineage>
        <taxon>Eukaryota</taxon>
        <taxon>Metazoa</taxon>
        <taxon>Ecdysozoa</taxon>
        <taxon>Nematoda</taxon>
        <taxon>Chromadorea</taxon>
        <taxon>Rhabditida</taxon>
        <taxon>Rhabditina</taxon>
        <taxon>Rhabditomorpha</taxon>
        <taxon>Rhabditoidea</taxon>
        <taxon>Rhabditidae</taxon>
        <taxon>Mesorhabditinae</taxon>
        <taxon>Mesorhabditis</taxon>
    </lineage>
</organism>
<proteinExistence type="predicted"/>